<gene>
    <name evidence="1" type="ORF">HPB50_018351</name>
</gene>
<reference evidence="1" key="1">
    <citation type="submission" date="2020-05" db="EMBL/GenBank/DDBJ databases">
        <title>Large-scale comparative analyses of tick genomes elucidate their genetic diversity and vector capacities.</title>
        <authorList>
            <person name="Jia N."/>
            <person name="Wang J."/>
            <person name="Shi W."/>
            <person name="Du L."/>
            <person name="Sun Y."/>
            <person name="Zhan W."/>
            <person name="Jiang J."/>
            <person name="Wang Q."/>
            <person name="Zhang B."/>
            <person name="Ji P."/>
            <person name="Sakyi L.B."/>
            <person name="Cui X."/>
            <person name="Yuan T."/>
            <person name="Jiang B."/>
            <person name="Yang W."/>
            <person name="Lam T.T.-Y."/>
            <person name="Chang Q."/>
            <person name="Ding S."/>
            <person name="Wang X."/>
            <person name="Zhu J."/>
            <person name="Ruan X."/>
            <person name="Zhao L."/>
            <person name="Wei J."/>
            <person name="Que T."/>
            <person name="Du C."/>
            <person name="Cheng J."/>
            <person name="Dai P."/>
            <person name="Han X."/>
            <person name="Huang E."/>
            <person name="Gao Y."/>
            <person name="Liu J."/>
            <person name="Shao H."/>
            <person name="Ye R."/>
            <person name="Li L."/>
            <person name="Wei W."/>
            <person name="Wang X."/>
            <person name="Wang C."/>
            <person name="Yang T."/>
            <person name="Huo Q."/>
            <person name="Li W."/>
            <person name="Guo W."/>
            <person name="Chen H."/>
            <person name="Zhou L."/>
            <person name="Ni X."/>
            <person name="Tian J."/>
            <person name="Zhou Y."/>
            <person name="Sheng Y."/>
            <person name="Liu T."/>
            <person name="Pan Y."/>
            <person name="Xia L."/>
            <person name="Li J."/>
            <person name="Zhao F."/>
            <person name="Cao W."/>
        </authorList>
    </citation>
    <scope>NUCLEOTIDE SEQUENCE</scope>
    <source>
        <strain evidence="1">Hyas-2018</strain>
    </source>
</reference>
<sequence>MASSASFALASLAFHLFLLVPGQRVGSATEGASAADGRGKEIGSSCVPRPGGDTIGERSTCPFTVIVDKNYCRFPPIIYHFSCHCPMTRCRELDDYRCVQVKKPLKVSIQGWNATARTTTVVPVNASCVCAAAKSKRIISQASTTAKARICGKLCCLVEARSAPKAKAYHRKTFEVSGPAVSWKQAADIHASSGQKAFVETDHKGHVVTNADNYSLHCALWSPGDLHNREPGRHFQQQCEDLRAQADRSISGSQVHLHVHGEGRHRLTPGSQDARTLHLQLSLQPV</sequence>
<organism evidence="1 2">
    <name type="scientific">Hyalomma asiaticum</name>
    <name type="common">Tick</name>
    <dbReference type="NCBI Taxonomy" id="266040"/>
    <lineage>
        <taxon>Eukaryota</taxon>
        <taxon>Metazoa</taxon>
        <taxon>Ecdysozoa</taxon>
        <taxon>Arthropoda</taxon>
        <taxon>Chelicerata</taxon>
        <taxon>Arachnida</taxon>
        <taxon>Acari</taxon>
        <taxon>Parasitiformes</taxon>
        <taxon>Ixodida</taxon>
        <taxon>Ixodoidea</taxon>
        <taxon>Ixodidae</taxon>
        <taxon>Hyalomminae</taxon>
        <taxon>Hyalomma</taxon>
    </lineage>
</organism>
<dbReference type="Proteomes" id="UP000821845">
    <property type="component" value="Chromosome 9"/>
</dbReference>
<comment type="caution">
    <text evidence="1">The sequence shown here is derived from an EMBL/GenBank/DDBJ whole genome shotgun (WGS) entry which is preliminary data.</text>
</comment>
<proteinExistence type="predicted"/>
<name>A0ACB7RJW8_HYAAI</name>
<protein>
    <submittedName>
        <fullName evidence="1">Uncharacterized protein</fullName>
    </submittedName>
</protein>
<evidence type="ECO:0000313" key="2">
    <source>
        <dbReference type="Proteomes" id="UP000821845"/>
    </source>
</evidence>
<dbReference type="EMBL" id="CM023489">
    <property type="protein sequence ID" value="KAH6922735.1"/>
    <property type="molecule type" value="Genomic_DNA"/>
</dbReference>
<keyword evidence="2" id="KW-1185">Reference proteome</keyword>
<evidence type="ECO:0000313" key="1">
    <source>
        <dbReference type="EMBL" id="KAH6922735.1"/>
    </source>
</evidence>
<accession>A0ACB7RJW8</accession>